<dbReference type="InterPro" id="IPR004104">
    <property type="entry name" value="Gfo/Idh/MocA-like_OxRdtase_C"/>
</dbReference>
<name>A0A5R9G9C1_9BACL</name>
<dbReference type="GO" id="GO:0000166">
    <property type="term" value="F:nucleotide binding"/>
    <property type="evidence" value="ECO:0007669"/>
    <property type="project" value="InterPro"/>
</dbReference>
<dbReference type="InterPro" id="IPR051450">
    <property type="entry name" value="Gfo/Idh/MocA_Oxidoreductases"/>
</dbReference>
<proteinExistence type="inferred from homology"/>
<dbReference type="SUPFAM" id="SSF51735">
    <property type="entry name" value="NAD(P)-binding Rossmann-fold domains"/>
    <property type="match status" value="1"/>
</dbReference>
<keyword evidence="5" id="KW-1185">Reference proteome</keyword>
<sequence>MNRRRFAICGVSGRALGQFAKPIATTFAGGCELVGLLDPDPARFDLFRSRFPEHADIRTYGPEEFDRMVDETKPDCIIVAGRDHTHAEYIIQALNRDLDAITEKPMATTGEDSRRIVEAERRSKGTVTVTFNYRYAPIHTKIKEMVSEGKLGRITSVDLNWYLDTYHGSSYFKRWNRVREFSGGLSVHKSTHHFDLVNWWINQKPVEAFAYGALNYYGADSELNPRREDGRHCATCDAADDCAYYARWNARSKRAPVPDDHLESLGGQRSPAFPYTGYRADQCIFDSSIDIEDTYTAVVRYDHGALLSYSVNFSLPYEGYRLAINGTKGRLETLEYHMPARTPFPTPLQTIDYFPLFGSKETIHVVHKEGSHGGGDPLLLEDLFMGEDARRPFRILSGAVDGAYSVATGEAVWRSAKEHRPIPIEEVLGGLQSEELSLARGGRA</sequence>
<comment type="similarity">
    <text evidence="1">Belongs to the Gfo/Idh/MocA family.</text>
</comment>
<reference evidence="4 5" key="1">
    <citation type="submission" date="2019-05" db="EMBL/GenBank/DDBJ databases">
        <authorList>
            <person name="Narsing Rao M.P."/>
            <person name="Li W.J."/>
        </authorList>
    </citation>
    <scope>NUCLEOTIDE SEQUENCE [LARGE SCALE GENOMIC DNA]</scope>
    <source>
        <strain evidence="4 5">SYSU_K30003</strain>
    </source>
</reference>
<comment type="caution">
    <text evidence="4">The sequence shown here is derived from an EMBL/GenBank/DDBJ whole genome shotgun (WGS) entry which is preliminary data.</text>
</comment>
<dbReference type="Proteomes" id="UP000309676">
    <property type="component" value="Unassembled WGS sequence"/>
</dbReference>
<dbReference type="Pfam" id="PF02894">
    <property type="entry name" value="GFO_IDH_MocA_C"/>
    <property type="match status" value="1"/>
</dbReference>
<dbReference type="PANTHER" id="PTHR43377:SF2">
    <property type="entry name" value="BINDING ROSSMANN FOLD OXIDOREDUCTASE, PUTATIVE (AFU_ORTHOLOGUE AFUA_4G00560)-RELATED"/>
    <property type="match status" value="1"/>
</dbReference>
<evidence type="ECO:0000256" key="1">
    <source>
        <dbReference type="ARBA" id="ARBA00010928"/>
    </source>
</evidence>
<organism evidence="4 5">
    <name type="scientific">Paenibacillus antri</name>
    <dbReference type="NCBI Taxonomy" id="2582848"/>
    <lineage>
        <taxon>Bacteria</taxon>
        <taxon>Bacillati</taxon>
        <taxon>Bacillota</taxon>
        <taxon>Bacilli</taxon>
        <taxon>Bacillales</taxon>
        <taxon>Paenibacillaceae</taxon>
        <taxon>Paenibacillus</taxon>
    </lineage>
</organism>
<feature type="domain" description="Gfo/Idh/MocA-like oxidoreductase C-terminal" evidence="3">
    <location>
        <begin position="143"/>
        <end position="424"/>
    </location>
</feature>
<protein>
    <submittedName>
        <fullName evidence="4">Gfo/Idh/MocA family oxidoreductase</fullName>
    </submittedName>
</protein>
<dbReference type="OrthoDB" id="9781031at2"/>
<dbReference type="PANTHER" id="PTHR43377">
    <property type="entry name" value="BILIVERDIN REDUCTASE A"/>
    <property type="match status" value="1"/>
</dbReference>
<accession>A0A5R9G9C1</accession>
<evidence type="ECO:0000259" key="3">
    <source>
        <dbReference type="Pfam" id="PF02894"/>
    </source>
</evidence>
<dbReference type="EMBL" id="VCIW01000008">
    <property type="protein sequence ID" value="TLS51679.1"/>
    <property type="molecule type" value="Genomic_DNA"/>
</dbReference>
<dbReference type="Pfam" id="PF01408">
    <property type="entry name" value="GFO_IDH_MocA"/>
    <property type="match status" value="1"/>
</dbReference>
<dbReference type="Gene3D" id="3.30.360.10">
    <property type="entry name" value="Dihydrodipicolinate Reductase, domain 2"/>
    <property type="match status" value="1"/>
</dbReference>
<dbReference type="InterPro" id="IPR000683">
    <property type="entry name" value="Gfo/Idh/MocA-like_OxRdtase_N"/>
</dbReference>
<evidence type="ECO:0000259" key="2">
    <source>
        <dbReference type="Pfam" id="PF01408"/>
    </source>
</evidence>
<dbReference type="AlphaFoldDB" id="A0A5R9G9C1"/>
<dbReference type="Gene3D" id="3.40.50.720">
    <property type="entry name" value="NAD(P)-binding Rossmann-like Domain"/>
    <property type="match status" value="1"/>
</dbReference>
<evidence type="ECO:0000313" key="5">
    <source>
        <dbReference type="Proteomes" id="UP000309676"/>
    </source>
</evidence>
<gene>
    <name evidence="4" type="ORF">FE782_14365</name>
</gene>
<dbReference type="InterPro" id="IPR036291">
    <property type="entry name" value="NAD(P)-bd_dom_sf"/>
</dbReference>
<dbReference type="RefSeq" id="WP_138194905.1">
    <property type="nucleotide sequence ID" value="NZ_VCIW01000008.1"/>
</dbReference>
<dbReference type="SUPFAM" id="SSF55347">
    <property type="entry name" value="Glyceraldehyde-3-phosphate dehydrogenase-like, C-terminal domain"/>
    <property type="match status" value="1"/>
</dbReference>
<evidence type="ECO:0000313" key="4">
    <source>
        <dbReference type="EMBL" id="TLS51679.1"/>
    </source>
</evidence>
<feature type="domain" description="Gfo/Idh/MocA-like oxidoreductase N-terminal" evidence="2">
    <location>
        <begin position="5"/>
        <end position="131"/>
    </location>
</feature>